<keyword evidence="2" id="KW-0004">4Fe-4S</keyword>
<dbReference type="AlphaFoldDB" id="A0A832TFB4"/>
<evidence type="ECO:0000256" key="6">
    <source>
        <dbReference type="ARBA" id="ARBA00023004"/>
    </source>
</evidence>
<feature type="domain" description="4Fe-4S ferredoxin-type" evidence="8">
    <location>
        <begin position="76"/>
        <end position="104"/>
    </location>
</feature>
<sequence>MTEKVRRIVRIKATGDVVRALSRVVEEGLELSILNASVSPDAVAAEIAVQAVDDEHVRNFLRTLREFGIEVEEIEKTLVRDEDRCLHCTACHSVCPTGAIELKGVEVELDDEECIVCGSCTEICPVGALRIASKEGERG</sequence>
<dbReference type="PANTHER" id="PTHR43687:SF6">
    <property type="entry name" value="L-ASPARTATE SEMIALDEHYDE SULFURTRANSFERASE IRON-SULFUR SUBUNIT"/>
    <property type="match status" value="1"/>
</dbReference>
<feature type="domain" description="4Fe-4S ferredoxin-type" evidence="8">
    <location>
        <begin position="105"/>
        <end position="134"/>
    </location>
</feature>
<dbReference type="SUPFAM" id="SSF54862">
    <property type="entry name" value="4Fe-4S ferredoxins"/>
    <property type="match status" value="1"/>
</dbReference>
<keyword evidence="7" id="KW-0411">Iron-sulfur</keyword>
<dbReference type="GeneID" id="1477004"/>
<evidence type="ECO:0000259" key="8">
    <source>
        <dbReference type="PROSITE" id="PS51379"/>
    </source>
</evidence>
<dbReference type="PROSITE" id="PS51379">
    <property type="entry name" value="4FE4S_FER_2"/>
    <property type="match status" value="2"/>
</dbReference>
<protein>
    <submittedName>
        <fullName evidence="9">4Fe-4S binding protein</fullName>
    </submittedName>
</protein>
<evidence type="ECO:0000313" key="9">
    <source>
        <dbReference type="EMBL" id="HII69869.1"/>
    </source>
</evidence>
<comment type="caution">
    <text evidence="9">The sequence shown here is derived from an EMBL/GenBank/DDBJ whole genome shotgun (WGS) entry which is preliminary data.</text>
</comment>
<dbReference type="EMBL" id="DUJS01000002">
    <property type="protein sequence ID" value="HII69869.1"/>
    <property type="molecule type" value="Genomic_DNA"/>
</dbReference>
<keyword evidence="3" id="KW-0479">Metal-binding</keyword>
<evidence type="ECO:0000256" key="5">
    <source>
        <dbReference type="ARBA" id="ARBA00022982"/>
    </source>
</evidence>
<dbReference type="InterPro" id="IPR017896">
    <property type="entry name" value="4Fe4S_Fe-S-bd"/>
</dbReference>
<evidence type="ECO:0000256" key="1">
    <source>
        <dbReference type="ARBA" id="ARBA00022448"/>
    </source>
</evidence>
<evidence type="ECO:0000256" key="2">
    <source>
        <dbReference type="ARBA" id="ARBA00022485"/>
    </source>
</evidence>
<evidence type="ECO:0000256" key="7">
    <source>
        <dbReference type="ARBA" id="ARBA00023014"/>
    </source>
</evidence>
<accession>A0A832TFB4</accession>
<keyword evidence="1" id="KW-0813">Transport</keyword>
<proteinExistence type="predicted"/>
<dbReference type="RefSeq" id="WP_011019271.1">
    <property type="nucleotide sequence ID" value="NZ_DUJS01000002.1"/>
</dbReference>
<dbReference type="PANTHER" id="PTHR43687">
    <property type="entry name" value="ADENYLYLSULFATE REDUCTASE, BETA SUBUNIT"/>
    <property type="match status" value="1"/>
</dbReference>
<evidence type="ECO:0000256" key="4">
    <source>
        <dbReference type="ARBA" id="ARBA00022737"/>
    </source>
</evidence>
<dbReference type="PROSITE" id="PS00198">
    <property type="entry name" value="4FE4S_FER_1"/>
    <property type="match status" value="2"/>
</dbReference>
<dbReference type="GO" id="GO:0016491">
    <property type="term" value="F:oxidoreductase activity"/>
    <property type="evidence" value="ECO:0007669"/>
    <property type="project" value="UniProtKB-ARBA"/>
</dbReference>
<keyword evidence="6" id="KW-0408">Iron</keyword>
<keyword evidence="4" id="KW-0677">Repeat</keyword>
<dbReference type="InterPro" id="IPR050572">
    <property type="entry name" value="Fe-S_Ferredoxin"/>
</dbReference>
<reference evidence="9" key="1">
    <citation type="journal article" date="2020" name="bioRxiv">
        <title>A rank-normalized archaeal taxonomy based on genome phylogeny resolves widespread incomplete and uneven classifications.</title>
        <authorList>
            <person name="Rinke C."/>
            <person name="Chuvochina M."/>
            <person name="Mussig A.J."/>
            <person name="Chaumeil P.-A."/>
            <person name="Waite D.W."/>
            <person name="Whitman W.B."/>
            <person name="Parks D.H."/>
            <person name="Hugenholtz P."/>
        </authorList>
    </citation>
    <scope>NUCLEOTIDE SEQUENCE</scope>
    <source>
        <strain evidence="9">UBA8853</strain>
    </source>
</reference>
<dbReference type="InterPro" id="IPR017900">
    <property type="entry name" value="4Fe4S_Fe_S_CS"/>
</dbReference>
<evidence type="ECO:0000256" key="3">
    <source>
        <dbReference type="ARBA" id="ARBA00022723"/>
    </source>
</evidence>
<dbReference type="Proteomes" id="UP000619545">
    <property type="component" value="Unassembled WGS sequence"/>
</dbReference>
<dbReference type="Gene3D" id="3.30.70.20">
    <property type="match status" value="2"/>
</dbReference>
<name>A0A832TFB4_9EURY</name>
<dbReference type="GO" id="GO:0051539">
    <property type="term" value="F:4 iron, 4 sulfur cluster binding"/>
    <property type="evidence" value="ECO:0007669"/>
    <property type="project" value="UniProtKB-KW"/>
</dbReference>
<organism evidence="9 10">
    <name type="scientific">Methanopyrus kandleri</name>
    <dbReference type="NCBI Taxonomy" id="2320"/>
    <lineage>
        <taxon>Archaea</taxon>
        <taxon>Methanobacteriati</taxon>
        <taxon>Methanobacteriota</taxon>
        <taxon>Methanomada group</taxon>
        <taxon>Methanopyri</taxon>
        <taxon>Methanopyrales</taxon>
        <taxon>Methanopyraceae</taxon>
        <taxon>Methanopyrus</taxon>
    </lineage>
</organism>
<dbReference type="Pfam" id="PF13237">
    <property type="entry name" value="Fer4_10"/>
    <property type="match status" value="1"/>
</dbReference>
<gene>
    <name evidence="9" type="ORF">HA336_01385</name>
</gene>
<keyword evidence="5" id="KW-0249">Electron transport</keyword>
<dbReference type="GO" id="GO:0046872">
    <property type="term" value="F:metal ion binding"/>
    <property type="evidence" value="ECO:0007669"/>
    <property type="project" value="UniProtKB-KW"/>
</dbReference>
<evidence type="ECO:0000313" key="10">
    <source>
        <dbReference type="Proteomes" id="UP000619545"/>
    </source>
</evidence>